<name>A0A0A7FZ55_9CLOT</name>
<dbReference type="OrthoDB" id="9788704at2"/>
<dbReference type="PIRSF" id="PIRSF015034">
    <property type="entry name" value="YacH"/>
    <property type="match status" value="1"/>
</dbReference>
<dbReference type="GO" id="GO:0050897">
    <property type="term" value="F:cobalt ion binding"/>
    <property type="evidence" value="ECO:0007669"/>
    <property type="project" value="TreeGrafter"/>
</dbReference>
<dbReference type="GO" id="GO:1990169">
    <property type="term" value="P:stress response to copper ion"/>
    <property type="evidence" value="ECO:0007669"/>
    <property type="project" value="TreeGrafter"/>
</dbReference>
<dbReference type="RefSeq" id="WP_039312705.1">
    <property type="nucleotide sequence ID" value="NZ_CP006905.1"/>
</dbReference>
<gene>
    <name evidence="2" type="ORF">U729_1311</name>
</gene>
<dbReference type="GO" id="GO:0008270">
    <property type="term" value="F:zinc ion binding"/>
    <property type="evidence" value="ECO:0007669"/>
    <property type="project" value="TreeGrafter"/>
</dbReference>
<dbReference type="GO" id="GO:0046870">
    <property type="term" value="F:cadmium ion binding"/>
    <property type="evidence" value="ECO:0007669"/>
    <property type="project" value="TreeGrafter"/>
</dbReference>
<dbReference type="GO" id="GO:0005507">
    <property type="term" value="F:copper ion binding"/>
    <property type="evidence" value="ECO:0007669"/>
    <property type="project" value="TreeGrafter"/>
</dbReference>
<dbReference type="STRING" id="1561.NPD11_1683"/>
<accession>A0A0A7FZ55</accession>
<dbReference type="PANTHER" id="PTHR38430">
    <property type="entry name" value="PROTEIN-ARGININE KINASE ACTIVATOR PROTEIN"/>
    <property type="match status" value="1"/>
</dbReference>
<proteinExistence type="predicted"/>
<dbReference type="SUPFAM" id="SSF46600">
    <property type="entry name" value="C-terminal UvrC-binding domain of UvrB"/>
    <property type="match status" value="1"/>
</dbReference>
<evidence type="ECO:0000313" key="2">
    <source>
        <dbReference type="EMBL" id="AIY84873.1"/>
    </source>
</evidence>
<dbReference type="InterPro" id="IPR001943">
    <property type="entry name" value="UVR_dom"/>
</dbReference>
<organism evidence="2 3">
    <name type="scientific">Clostridium baratii str. Sullivan</name>
    <dbReference type="NCBI Taxonomy" id="1415775"/>
    <lineage>
        <taxon>Bacteria</taxon>
        <taxon>Bacillati</taxon>
        <taxon>Bacillota</taxon>
        <taxon>Clostridia</taxon>
        <taxon>Eubacteriales</taxon>
        <taxon>Clostridiaceae</taxon>
        <taxon>Clostridium</taxon>
    </lineage>
</organism>
<dbReference type="Pfam" id="PF02151">
    <property type="entry name" value="UVR"/>
    <property type="match status" value="1"/>
</dbReference>
<dbReference type="HOGENOM" id="CLU_102553_1_0_9"/>
<dbReference type="KEGG" id="cbv:U729_1311"/>
<dbReference type="PANTHER" id="PTHR38430:SF1">
    <property type="entry name" value="PROTEIN-ARGININE KINASE ACTIVATOR PROTEIN"/>
    <property type="match status" value="1"/>
</dbReference>
<dbReference type="PROSITE" id="PS50151">
    <property type="entry name" value="UVR"/>
    <property type="match status" value="1"/>
</dbReference>
<evidence type="ECO:0000313" key="3">
    <source>
        <dbReference type="Proteomes" id="UP000030635"/>
    </source>
</evidence>
<dbReference type="eggNOG" id="COG3880">
    <property type="taxonomic scope" value="Bacteria"/>
</dbReference>
<dbReference type="Proteomes" id="UP000030635">
    <property type="component" value="Chromosome"/>
</dbReference>
<dbReference type="EMBL" id="CP006905">
    <property type="protein sequence ID" value="AIY84873.1"/>
    <property type="molecule type" value="Genomic_DNA"/>
</dbReference>
<dbReference type="InterPro" id="IPR036876">
    <property type="entry name" value="UVR_dom_sf"/>
</dbReference>
<sequence>MLCERCNKNKANIHLIKVIKGKRTGRWLCEKCAREFGELQLTELLKDDNTSTIDMLNNIFDNDNDIEEIVCKACGTTYKRFMDKGLLGCSKCYKYFGIDLDLKIKDIQGENRHKGKIPKRAGKTIRKNKNLQTLKEELRKAIVIEDYEEAAVIRDKIKILEKELNGGL</sequence>
<protein>
    <submittedName>
        <fullName evidence="2">UvrB/uvrC motif family protein</fullName>
    </submittedName>
</protein>
<keyword evidence="3" id="KW-1185">Reference proteome</keyword>
<evidence type="ECO:0000259" key="1">
    <source>
        <dbReference type="PROSITE" id="PS50151"/>
    </source>
</evidence>
<dbReference type="InterPro" id="IPR025542">
    <property type="entry name" value="YacH"/>
</dbReference>
<dbReference type="GO" id="GO:1990170">
    <property type="term" value="P:stress response to cadmium ion"/>
    <property type="evidence" value="ECO:0007669"/>
    <property type="project" value="TreeGrafter"/>
</dbReference>
<reference evidence="2 3" key="1">
    <citation type="journal article" date="2015" name="Infect. Genet. Evol.">
        <title>Genomic sequences of six botulinum neurotoxin-producing strains representing three clostridial species illustrate the mobility and diversity of botulinum neurotoxin genes.</title>
        <authorList>
            <person name="Smith T.J."/>
            <person name="Hill K.K."/>
            <person name="Xie G."/>
            <person name="Foley B.T."/>
            <person name="Williamson C.H."/>
            <person name="Foster J.T."/>
            <person name="Johnson S.L."/>
            <person name="Chertkov O."/>
            <person name="Teshima H."/>
            <person name="Gibbons H.S."/>
            <person name="Johnsky L.A."/>
            <person name="Karavis M.A."/>
            <person name="Smith L.A."/>
        </authorList>
    </citation>
    <scope>NUCLEOTIDE SEQUENCE [LARGE SCALE GENOMIC DNA]</scope>
    <source>
        <strain evidence="2">Sullivan</strain>
    </source>
</reference>
<dbReference type="AlphaFoldDB" id="A0A0A7FZ55"/>
<feature type="domain" description="UVR" evidence="1">
    <location>
        <begin position="128"/>
        <end position="163"/>
    </location>
</feature>